<reference evidence="9 10" key="1">
    <citation type="submission" date="2018-05" db="EMBL/GenBank/DDBJ databases">
        <title>Genomic Encyclopedia of Type Strains, Phase IV (KMG-IV): sequencing the most valuable type-strain genomes for metagenomic binning, comparative biology and taxonomic classification.</title>
        <authorList>
            <person name="Goeker M."/>
        </authorList>
    </citation>
    <scope>NUCLEOTIDE SEQUENCE [LARGE SCALE GENOMIC DNA]</scope>
    <source>
        <strain evidence="9 10">DSM 16097</strain>
    </source>
</reference>
<feature type="domain" description="RCK C-terminal" evidence="8">
    <location>
        <begin position="211"/>
        <end position="296"/>
    </location>
</feature>
<evidence type="ECO:0000313" key="9">
    <source>
        <dbReference type="EMBL" id="PWK62131.1"/>
    </source>
</evidence>
<evidence type="ECO:0000256" key="6">
    <source>
        <dbReference type="ARBA" id="ARBA00023136"/>
    </source>
</evidence>
<keyword evidence="6 7" id="KW-0472">Membrane</keyword>
<dbReference type="Pfam" id="PF03600">
    <property type="entry name" value="CitMHS"/>
    <property type="match status" value="1"/>
</dbReference>
<dbReference type="GO" id="GO:0005886">
    <property type="term" value="C:plasma membrane"/>
    <property type="evidence" value="ECO:0007669"/>
    <property type="project" value="TreeGrafter"/>
</dbReference>
<feature type="transmembrane region" description="Helical" evidence="7">
    <location>
        <begin position="142"/>
        <end position="167"/>
    </location>
</feature>
<dbReference type="PANTHER" id="PTHR43652:SF2">
    <property type="entry name" value="BASIC AMINO ACID ANTIPORTER YFCC-RELATED"/>
    <property type="match status" value="1"/>
</dbReference>
<feature type="transmembrane region" description="Helical" evidence="7">
    <location>
        <begin position="450"/>
        <end position="470"/>
    </location>
</feature>
<dbReference type="AlphaFoldDB" id="A0A316GP48"/>
<feature type="transmembrane region" description="Helical" evidence="7">
    <location>
        <begin position="476"/>
        <end position="500"/>
    </location>
</feature>
<evidence type="ECO:0000256" key="5">
    <source>
        <dbReference type="ARBA" id="ARBA00022989"/>
    </source>
</evidence>
<dbReference type="SUPFAM" id="SSF116726">
    <property type="entry name" value="TrkA C-terminal domain-like"/>
    <property type="match status" value="2"/>
</dbReference>
<dbReference type="InterPro" id="IPR006037">
    <property type="entry name" value="RCK_C"/>
</dbReference>
<dbReference type="Pfam" id="PF02080">
    <property type="entry name" value="TrkA_C"/>
    <property type="match status" value="2"/>
</dbReference>
<dbReference type="GO" id="GO:0008324">
    <property type="term" value="F:monoatomic cation transmembrane transporter activity"/>
    <property type="evidence" value="ECO:0007669"/>
    <property type="project" value="InterPro"/>
</dbReference>
<feature type="transmembrane region" description="Helical" evidence="7">
    <location>
        <begin position="405"/>
        <end position="438"/>
    </location>
</feature>
<proteinExistence type="predicted"/>
<organism evidence="9 10">
    <name type="scientific">Roseicyclus mahoneyensis</name>
    <dbReference type="NCBI Taxonomy" id="164332"/>
    <lineage>
        <taxon>Bacteria</taxon>
        <taxon>Pseudomonadati</taxon>
        <taxon>Pseudomonadota</taxon>
        <taxon>Alphaproteobacteria</taxon>
        <taxon>Rhodobacterales</taxon>
        <taxon>Roseobacteraceae</taxon>
        <taxon>Roseicyclus</taxon>
    </lineage>
</organism>
<keyword evidence="4" id="KW-0677">Repeat</keyword>
<dbReference type="Gene3D" id="3.30.70.1450">
    <property type="entry name" value="Regulator of K+ conductance, C-terminal domain"/>
    <property type="match status" value="2"/>
</dbReference>
<name>A0A316GP48_9RHOB</name>
<feature type="transmembrane region" description="Helical" evidence="7">
    <location>
        <begin position="61"/>
        <end position="84"/>
    </location>
</feature>
<accession>A0A316GP48</accession>
<dbReference type="InterPro" id="IPR036721">
    <property type="entry name" value="RCK_C_sf"/>
</dbReference>
<evidence type="ECO:0000256" key="4">
    <source>
        <dbReference type="ARBA" id="ARBA00022737"/>
    </source>
</evidence>
<evidence type="ECO:0000259" key="8">
    <source>
        <dbReference type="PROSITE" id="PS51202"/>
    </source>
</evidence>
<feature type="transmembrane region" description="Helical" evidence="7">
    <location>
        <begin position="534"/>
        <end position="552"/>
    </location>
</feature>
<keyword evidence="5 7" id="KW-1133">Transmembrane helix</keyword>
<dbReference type="PROSITE" id="PS51202">
    <property type="entry name" value="RCK_C"/>
    <property type="match status" value="2"/>
</dbReference>
<evidence type="ECO:0000256" key="1">
    <source>
        <dbReference type="ARBA" id="ARBA00004141"/>
    </source>
</evidence>
<keyword evidence="2" id="KW-0813">Transport</keyword>
<feature type="transmembrane region" description="Helical" evidence="7">
    <location>
        <begin position="507"/>
        <end position="528"/>
    </location>
</feature>
<dbReference type="GO" id="GO:0006813">
    <property type="term" value="P:potassium ion transport"/>
    <property type="evidence" value="ECO:0007669"/>
    <property type="project" value="InterPro"/>
</dbReference>
<dbReference type="InterPro" id="IPR004680">
    <property type="entry name" value="Cit_transptr-like_dom"/>
</dbReference>
<dbReference type="Proteomes" id="UP000245708">
    <property type="component" value="Unassembled WGS sequence"/>
</dbReference>
<feature type="transmembrane region" description="Helical" evidence="7">
    <location>
        <begin position="179"/>
        <end position="201"/>
    </location>
</feature>
<keyword evidence="3 7" id="KW-0812">Transmembrane</keyword>
<evidence type="ECO:0000256" key="3">
    <source>
        <dbReference type="ARBA" id="ARBA00022692"/>
    </source>
</evidence>
<dbReference type="InterPro" id="IPR051679">
    <property type="entry name" value="DASS-Related_Transporters"/>
</dbReference>
<dbReference type="EMBL" id="QGGW01000001">
    <property type="protein sequence ID" value="PWK62131.1"/>
    <property type="molecule type" value="Genomic_DNA"/>
</dbReference>
<keyword evidence="10" id="KW-1185">Reference proteome</keyword>
<evidence type="ECO:0000313" key="10">
    <source>
        <dbReference type="Proteomes" id="UP000245708"/>
    </source>
</evidence>
<gene>
    <name evidence="9" type="ORF">C7455_101157</name>
</gene>
<comment type="subcellular location">
    <subcellularLocation>
        <location evidence="1">Membrane</location>
        <topology evidence="1">Multi-pass membrane protein</topology>
    </subcellularLocation>
</comment>
<evidence type="ECO:0000256" key="2">
    <source>
        <dbReference type="ARBA" id="ARBA00022448"/>
    </source>
</evidence>
<feature type="transmembrane region" description="Helical" evidence="7">
    <location>
        <begin position="573"/>
        <end position="593"/>
    </location>
</feature>
<dbReference type="PANTHER" id="PTHR43652">
    <property type="entry name" value="BASIC AMINO ACID ANTIPORTER YFCC-RELATED"/>
    <property type="match status" value="1"/>
</dbReference>
<feature type="transmembrane region" description="Helical" evidence="7">
    <location>
        <begin position="96"/>
        <end position="122"/>
    </location>
</feature>
<protein>
    <submittedName>
        <fullName evidence="9">Di/tricarboxylate transporter</fullName>
    </submittedName>
</protein>
<feature type="transmembrane region" description="Helical" evidence="7">
    <location>
        <begin position="32"/>
        <end position="49"/>
    </location>
</feature>
<evidence type="ECO:0000256" key="7">
    <source>
        <dbReference type="SAM" id="Phobius"/>
    </source>
</evidence>
<comment type="caution">
    <text evidence="9">The sequence shown here is derived from an EMBL/GenBank/DDBJ whole genome shotgun (WGS) entry which is preliminary data.</text>
</comment>
<feature type="transmembrane region" description="Helical" evidence="7">
    <location>
        <begin position="6"/>
        <end position="25"/>
    </location>
</feature>
<sequence length="595" mass="62205">MYTVMTPDQITLFALFGAVFALLIWGRIRYDIVAFSALMAGVLLGVVQTEDAFAGFGHPATLIVALVLVVSAGLVRSGAVLLITRTLVDSSRSLGAHIAIMGGIGGVLSAFMNNVAALALLMPVDIATARKAGRNPGLSLMPLSFATILGGMITLIGTPPNIIIAAIREESLGRPFAMFDFAPVGLAVAVAGLGFVALAGWRLIPTRDDGAAGVTLKSVTPYIAELAVPEDHKLVDTPLRNLMASAEEAGASILGLTRDGDRRLGPRQNLKIRAGDILVIEAEPEALDEFRTTLGLQIVEADSPAAERLSDGATLVEMAIPVGARISERSAQSIGLGWRKSTVIVGLSRRGKQITRRLRHEIVRPGDILLLLTPADTADEVVDWLGGLALESRGLAVTQDHKAWAAIGLFAAAVILASFGLIYLPIALGIVVLGYIALRVVPLSELYTHIEWPVVVLIGSMIPLGAALEASGGTSLIAGGLITATDGLPVWVSLTVLMVVTMSLSDVLNNTATAIVAAPVGITMAQSLGVSPDPFLMAVAVAASAAFLTPIGHNNNTLILGPGGYRFGDYWRMGLPLEIIVIAVSVPTILIVWPL</sequence>
<feature type="domain" description="RCK C-terminal" evidence="8">
    <location>
        <begin position="303"/>
        <end position="387"/>
    </location>
</feature>